<accession>A0A1R4HYL1</accession>
<dbReference type="Pfam" id="PF09339">
    <property type="entry name" value="HTH_IclR"/>
    <property type="match status" value="1"/>
</dbReference>
<dbReference type="FunFam" id="1.10.10.10:FF:000056">
    <property type="entry name" value="IclR family transcriptional regulator"/>
    <property type="match status" value="1"/>
</dbReference>
<reference evidence="6 7" key="1">
    <citation type="submission" date="2017-02" db="EMBL/GenBank/DDBJ databases">
        <authorList>
            <person name="Dridi B."/>
        </authorList>
    </citation>
    <scope>NUCLEOTIDE SEQUENCE [LARGE SCALE GENOMIC DNA]</scope>
    <source>
        <strain evidence="6 7">JB380</strain>
    </source>
</reference>
<organism evidence="6 7">
    <name type="scientific">Halomonas citrativorans</name>
    <dbReference type="NCBI Taxonomy" id="2742612"/>
    <lineage>
        <taxon>Bacteria</taxon>
        <taxon>Pseudomonadati</taxon>
        <taxon>Pseudomonadota</taxon>
        <taxon>Gammaproteobacteria</taxon>
        <taxon>Oceanospirillales</taxon>
        <taxon>Halomonadaceae</taxon>
        <taxon>Halomonas</taxon>
    </lineage>
</organism>
<comment type="caution">
    <text evidence="6">The sequence shown here is derived from an EMBL/GenBank/DDBJ whole genome shotgun (WGS) entry which is preliminary data.</text>
</comment>
<dbReference type="InterPro" id="IPR050707">
    <property type="entry name" value="HTH_MetabolicPath_Reg"/>
</dbReference>
<dbReference type="Gene3D" id="1.10.10.10">
    <property type="entry name" value="Winged helix-like DNA-binding domain superfamily/Winged helix DNA-binding domain"/>
    <property type="match status" value="1"/>
</dbReference>
<evidence type="ECO:0000313" key="6">
    <source>
        <dbReference type="EMBL" id="SJN12608.1"/>
    </source>
</evidence>
<evidence type="ECO:0000256" key="3">
    <source>
        <dbReference type="ARBA" id="ARBA00023163"/>
    </source>
</evidence>
<dbReference type="SUPFAM" id="SSF55781">
    <property type="entry name" value="GAF domain-like"/>
    <property type="match status" value="1"/>
</dbReference>
<evidence type="ECO:0000313" key="7">
    <source>
        <dbReference type="Proteomes" id="UP000196331"/>
    </source>
</evidence>
<name>A0A1R4HYL1_9GAMM</name>
<feature type="domain" description="HTH iclR-type" evidence="4">
    <location>
        <begin position="8"/>
        <end position="69"/>
    </location>
</feature>
<dbReference type="InterPro" id="IPR036390">
    <property type="entry name" value="WH_DNA-bd_sf"/>
</dbReference>
<dbReference type="Gene3D" id="3.30.450.40">
    <property type="match status" value="2"/>
</dbReference>
<dbReference type="SUPFAM" id="SSF46785">
    <property type="entry name" value="Winged helix' DNA-binding domain"/>
    <property type="match status" value="1"/>
</dbReference>
<dbReference type="InterPro" id="IPR036388">
    <property type="entry name" value="WH-like_DNA-bd_sf"/>
</dbReference>
<keyword evidence="3" id="KW-0804">Transcription</keyword>
<dbReference type="Proteomes" id="UP000196331">
    <property type="component" value="Unassembled WGS sequence"/>
</dbReference>
<gene>
    <name evidence="6" type="ORF">CZ787_08460</name>
</gene>
<dbReference type="SMART" id="SM00346">
    <property type="entry name" value="HTH_ICLR"/>
    <property type="match status" value="1"/>
</dbReference>
<dbReference type="Pfam" id="PF01614">
    <property type="entry name" value="IclR_C"/>
    <property type="match status" value="2"/>
</dbReference>
<evidence type="ECO:0000259" key="4">
    <source>
        <dbReference type="PROSITE" id="PS51077"/>
    </source>
</evidence>
<dbReference type="GO" id="GO:0003700">
    <property type="term" value="F:DNA-binding transcription factor activity"/>
    <property type="evidence" value="ECO:0007669"/>
    <property type="project" value="TreeGrafter"/>
</dbReference>
<dbReference type="PANTHER" id="PTHR30136:SF35">
    <property type="entry name" value="HTH-TYPE TRANSCRIPTIONAL REGULATOR RV1719"/>
    <property type="match status" value="1"/>
</dbReference>
<dbReference type="InterPro" id="IPR005471">
    <property type="entry name" value="Tscrpt_reg_IclR_N"/>
</dbReference>
<evidence type="ECO:0000256" key="1">
    <source>
        <dbReference type="ARBA" id="ARBA00023015"/>
    </source>
</evidence>
<proteinExistence type="predicted"/>
<evidence type="ECO:0000259" key="5">
    <source>
        <dbReference type="PROSITE" id="PS51078"/>
    </source>
</evidence>
<dbReference type="GO" id="GO:0003677">
    <property type="term" value="F:DNA binding"/>
    <property type="evidence" value="ECO:0007669"/>
    <property type="project" value="UniProtKB-KW"/>
</dbReference>
<protein>
    <submittedName>
        <fullName evidence="6">Transcriptional regulator, IclR family</fullName>
    </submittedName>
</protein>
<dbReference type="InterPro" id="IPR014757">
    <property type="entry name" value="Tscrpt_reg_IclR_C"/>
</dbReference>
<feature type="domain" description="IclR-ED" evidence="5">
    <location>
        <begin position="70"/>
        <end position="227"/>
    </location>
</feature>
<dbReference type="PANTHER" id="PTHR30136">
    <property type="entry name" value="HELIX-TURN-HELIX TRANSCRIPTIONAL REGULATOR, ICLR FAMILY"/>
    <property type="match status" value="1"/>
</dbReference>
<dbReference type="PROSITE" id="PS51077">
    <property type="entry name" value="HTH_ICLR"/>
    <property type="match status" value="1"/>
</dbReference>
<evidence type="ECO:0000256" key="2">
    <source>
        <dbReference type="ARBA" id="ARBA00023125"/>
    </source>
</evidence>
<dbReference type="InterPro" id="IPR029016">
    <property type="entry name" value="GAF-like_dom_sf"/>
</dbReference>
<dbReference type="AlphaFoldDB" id="A0A1R4HYL1"/>
<sequence length="227" mass="25252">MVQKQNRVEAVERALTILEAFTDQERSLSLVTLAERTGLYKSTILRLIGSLERFGYIVREGDGTYALGPSLWRLGNLFRHTGDMGELIRPQLTKLVGQTQETASFFIRLGNQRMCLYRLNSPKPARHHLDEGALLPIERGATGRVLLAFSGEEGAFYDDIRTKGYAFSKGERDPDVAAIALPVLDRHGVMRGAISVSALITRLTDDKVESTVELLKASCDTLRETMP</sequence>
<dbReference type="RefSeq" id="WP_217883859.1">
    <property type="nucleotide sequence ID" value="NZ_FUKM01000033.1"/>
</dbReference>
<dbReference type="PROSITE" id="PS51078">
    <property type="entry name" value="ICLR_ED"/>
    <property type="match status" value="1"/>
</dbReference>
<keyword evidence="2" id="KW-0238">DNA-binding</keyword>
<keyword evidence="1" id="KW-0805">Transcription regulation</keyword>
<dbReference type="GO" id="GO:0045892">
    <property type="term" value="P:negative regulation of DNA-templated transcription"/>
    <property type="evidence" value="ECO:0007669"/>
    <property type="project" value="TreeGrafter"/>
</dbReference>
<dbReference type="EMBL" id="FUKM01000033">
    <property type="protein sequence ID" value="SJN12608.1"/>
    <property type="molecule type" value="Genomic_DNA"/>
</dbReference>